<evidence type="ECO:0000256" key="4">
    <source>
        <dbReference type="ARBA" id="ARBA00012944"/>
    </source>
</evidence>
<feature type="non-terminal residue" evidence="20">
    <location>
        <position position="463"/>
    </location>
</feature>
<organism evidence="20 21">
    <name type="scientific">Pheucticus melanocephalus</name>
    <name type="common">Black-headed grosbeak</name>
    <name type="synonym">Guiraca melanocephala</name>
    <dbReference type="NCBI Taxonomy" id="371919"/>
    <lineage>
        <taxon>Eukaryota</taxon>
        <taxon>Metazoa</taxon>
        <taxon>Chordata</taxon>
        <taxon>Craniata</taxon>
        <taxon>Vertebrata</taxon>
        <taxon>Euteleostomi</taxon>
        <taxon>Archelosauria</taxon>
        <taxon>Archosauria</taxon>
        <taxon>Dinosauria</taxon>
        <taxon>Saurischia</taxon>
        <taxon>Theropoda</taxon>
        <taxon>Coelurosauria</taxon>
        <taxon>Aves</taxon>
        <taxon>Neognathae</taxon>
        <taxon>Neoaves</taxon>
        <taxon>Telluraves</taxon>
        <taxon>Australaves</taxon>
        <taxon>Passeriformes</taxon>
        <taxon>Cardinalidae</taxon>
        <taxon>Pheucticus</taxon>
    </lineage>
</organism>
<dbReference type="GO" id="GO:0045271">
    <property type="term" value="C:respiratory chain complex I"/>
    <property type="evidence" value="ECO:0007669"/>
    <property type="project" value="UniProtKB-ARBA"/>
</dbReference>
<comment type="catalytic activity">
    <reaction evidence="18">
        <text>a ubiquinone + NADH + 5 H(+)(in) = a ubiquinol + NAD(+) + 4 H(+)(out)</text>
        <dbReference type="Rhea" id="RHEA:29091"/>
        <dbReference type="Rhea" id="RHEA-COMP:9565"/>
        <dbReference type="Rhea" id="RHEA-COMP:9566"/>
        <dbReference type="ChEBI" id="CHEBI:15378"/>
        <dbReference type="ChEBI" id="CHEBI:16389"/>
        <dbReference type="ChEBI" id="CHEBI:17976"/>
        <dbReference type="ChEBI" id="CHEBI:57540"/>
        <dbReference type="ChEBI" id="CHEBI:57945"/>
        <dbReference type="EC" id="7.1.1.2"/>
    </reaction>
    <physiologicalReaction direction="left-to-right" evidence="18">
        <dbReference type="Rhea" id="RHEA:29092"/>
    </physiologicalReaction>
</comment>
<dbReference type="EMBL" id="VZSJ01038143">
    <property type="protein sequence ID" value="NWY35126.1"/>
    <property type="molecule type" value="Genomic_DNA"/>
</dbReference>
<comment type="cofactor">
    <cofactor evidence="1">
        <name>FMN</name>
        <dbReference type="ChEBI" id="CHEBI:58210"/>
    </cofactor>
</comment>
<evidence type="ECO:0000259" key="19">
    <source>
        <dbReference type="SMART" id="SM00928"/>
    </source>
</evidence>
<evidence type="ECO:0000256" key="6">
    <source>
        <dbReference type="ARBA" id="ARBA00022485"/>
    </source>
</evidence>
<dbReference type="Gene3D" id="3.40.50.11540">
    <property type="entry name" value="NADH-ubiquinone oxidoreductase 51kDa subunit"/>
    <property type="match status" value="1"/>
</dbReference>
<comment type="similarity">
    <text evidence="3">Belongs to the complex I 51 kDa subunit family.</text>
</comment>
<dbReference type="SUPFAM" id="SSF142019">
    <property type="entry name" value="Nqo1 FMN-binding domain-like"/>
    <property type="match status" value="1"/>
</dbReference>
<dbReference type="GO" id="GO:0010181">
    <property type="term" value="F:FMN binding"/>
    <property type="evidence" value="ECO:0007669"/>
    <property type="project" value="InterPro"/>
</dbReference>
<evidence type="ECO:0000256" key="18">
    <source>
        <dbReference type="ARBA" id="ARBA00048769"/>
    </source>
</evidence>
<proteinExistence type="inferred from homology"/>
<dbReference type="InterPro" id="IPR001949">
    <property type="entry name" value="NADH-UbQ_OxRdtase_51kDa_CS"/>
</dbReference>
<keyword evidence="6" id="KW-0004">4Fe-4S</keyword>
<dbReference type="Pfam" id="PF01512">
    <property type="entry name" value="Complex1_51K"/>
    <property type="match status" value="1"/>
</dbReference>
<keyword evidence="8" id="KW-0288">FMN</keyword>
<name>A0A7K7DPW7_PHEME</name>
<evidence type="ECO:0000256" key="3">
    <source>
        <dbReference type="ARBA" id="ARBA00007523"/>
    </source>
</evidence>
<dbReference type="PANTHER" id="PTHR11780:SF10">
    <property type="entry name" value="NADH DEHYDROGENASE [UBIQUINONE] FLAVOPROTEIN 1, MITOCHONDRIAL"/>
    <property type="match status" value="1"/>
</dbReference>
<evidence type="ECO:0000256" key="10">
    <source>
        <dbReference type="ARBA" id="ARBA00022967"/>
    </source>
</evidence>
<keyword evidence="13" id="KW-0520">NAD</keyword>
<dbReference type="Pfam" id="PF22461">
    <property type="entry name" value="SLBB_2"/>
    <property type="match status" value="1"/>
</dbReference>
<dbReference type="Gene3D" id="1.20.1440.230">
    <property type="entry name" value="NADH-ubiquinone oxidoreductase 51kDa subunit, iron-sulphur binding domain"/>
    <property type="match status" value="2"/>
</dbReference>
<evidence type="ECO:0000256" key="2">
    <source>
        <dbReference type="ARBA" id="ARBA00001966"/>
    </source>
</evidence>
<dbReference type="GO" id="GO:0006120">
    <property type="term" value="P:mitochondrial electron transport, NADH to ubiquinone"/>
    <property type="evidence" value="ECO:0007669"/>
    <property type="project" value="UniProtKB-ARBA"/>
</dbReference>
<evidence type="ECO:0000256" key="8">
    <source>
        <dbReference type="ARBA" id="ARBA00022643"/>
    </source>
</evidence>
<reference evidence="20 21" key="1">
    <citation type="submission" date="2019-09" db="EMBL/GenBank/DDBJ databases">
        <title>Bird 10,000 Genomes (B10K) Project - Family phase.</title>
        <authorList>
            <person name="Zhang G."/>
        </authorList>
    </citation>
    <scope>NUCLEOTIDE SEQUENCE [LARGE SCALE GENOMIC DNA]</scope>
    <source>
        <strain evidence="20">OUT-0018</strain>
        <tissue evidence="20">Muscle</tissue>
    </source>
</reference>
<evidence type="ECO:0000256" key="9">
    <source>
        <dbReference type="ARBA" id="ARBA00022723"/>
    </source>
</evidence>
<dbReference type="SUPFAM" id="SSF140490">
    <property type="entry name" value="Nqo1C-terminal domain-like"/>
    <property type="match status" value="2"/>
</dbReference>
<evidence type="ECO:0000256" key="15">
    <source>
        <dbReference type="ARBA" id="ARBA00030807"/>
    </source>
</evidence>
<dbReference type="EC" id="7.1.1.2" evidence="4"/>
<dbReference type="GO" id="GO:0005743">
    <property type="term" value="C:mitochondrial inner membrane"/>
    <property type="evidence" value="ECO:0007669"/>
    <property type="project" value="UniProtKB-ARBA"/>
</dbReference>
<evidence type="ECO:0000256" key="17">
    <source>
        <dbReference type="ARBA" id="ARBA00046881"/>
    </source>
</evidence>
<dbReference type="Gene3D" id="3.10.20.600">
    <property type="match status" value="1"/>
</dbReference>
<keyword evidence="7" id="KW-0285">Flavoprotein</keyword>
<evidence type="ECO:0000313" key="21">
    <source>
        <dbReference type="Proteomes" id="UP000578259"/>
    </source>
</evidence>
<evidence type="ECO:0000256" key="11">
    <source>
        <dbReference type="ARBA" id="ARBA00023004"/>
    </source>
</evidence>
<keyword evidence="10" id="KW-1278">Translocase</keyword>
<dbReference type="GO" id="GO:0008137">
    <property type="term" value="F:NADH dehydrogenase (ubiquinone) activity"/>
    <property type="evidence" value="ECO:0007669"/>
    <property type="project" value="UniProtKB-EC"/>
</dbReference>
<comment type="subunit">
    <text evidence="17">Core subunit of respiratory chain NADH dehydrogenase (Complex I) which is composed of 45 different subunits. This is a component of the flavoprotein-sulfur (FP) fragment of the enzyme. Interacts with RAB5IF.</text>
</comment>
<dbReference type="PANTHER" id="PTHR11780">
    <property type="entry name" value="NADH-UBIQUINONE OXIDOREDUCTASE FLAVOPROTEIN 1 NDUFV1"/>
    <property type="match status" value="1"/>
</dbReference>
<dbReference type="InterPro" id="IPR019575">
    <property type="entry name" value="Nuop51_4Fe4S-bd"/>
</dbReference>
<dbReference type="Proteomes" id="UP000578259">
    <property type="component" value="Unassembled WGS sequence"/>
</dbReference>
<comment type="cofactor">
    <cofactor evidence="2">
        <name>[4Fe-4S] cluster</name>
        <dbReference type="ChEBI" id="CHEBI:49883"/>
    </cofactor>
</comment>
<keyword evidence="9" id="KW-0479">Metal-binding</keyword>
<evidence type="ECO:0000256" key="7">
    <source>
        <dbReference type="ARBA" id="ARBA00022630"/>
    </source>
</evidence>
<evidence type="ECO:0000256" key="1">
    <source>
        <dbReference type="ARBA" id="ARBA00001917"/>
    </source>
</evidence>
<evidence type="ECO:0000256" key="14">
    <source>
        <dbReference type="ARBA" id="ARBA00023075"/>
    </source>
</evidence>
<gene>
    <name evidence="20" type="primary">Ndufv1</name>
    <name evidence="20" type="ORF">PHEMEL_R04051</name>
</gene>
<dbReference type="SMART" id="SM00928">
    <property type="entry name" value="NADH_4Fe-4S"/>
    <property type="match status" value="1"/>
</dbReference>
<dbReference type="FunFam" id="3.10.20.600:FF:000001">
    <property type="entry name" value="NADH dehydrogenase [ubiquinone] flavoprotein 1, mitochondrial"/>
    <property type="match status" value="1"/>
</dbReference>
<evidence type="ECO:0000256" key="16">
    <source>
        <dbReference type="ARBA" id="ARBA00030999"/>
    </source>
</evidence>
<protein>
    <recommendedName>
        <fullName evidence="5">NADH dehydrogenase [ubiquinone] flavoprotein 1, mitochondrial</fullName>
        <ecNumber evidence="4">7.1.1.2</ecNumber>
    </recommendedName>
    <alternativeName>
        <fullName evidence="15">Complex I-51kD</fullName>
    </alternativeName>
    <alternativeName>
        <fullName evidence="16">NADH-ubiquinone oxidoreductase 51 kDa subunit</fullName>
    </alternativeName>
</protein>
<dbReference type="FunFam" id="1.20.1440.230:FF:000001">
    <property type="entry name" value="Mitochondrial NADH dehydrogenase flavoprotein 1"/>
    <property type="match status" value="1"/>
</dbReference>
<dbReference type="InterPro" id="IPR037207">
    <property type="entry name" value="Nuop51_4Fe4S-bd_sf"/>
</dbReference>
<dbReference type="InterPro" id="IPR037225">
    <property type="entry name" value="Nuo51_FMN-bd_sf"/>
</dbReference>
<dbReference type="SUPFAM" id="SSF142984">
    <property type="entry name" value="Nqo1 middle domain-like"/>
    <property type="match status" value="1"/>
</dbReference>
<dbReference type="AlphaFoldDB" id="A0A7K7DPW7"/>
<sequence>TAPKKTQFGSLRDEDRIFTNLYGRHDWRLRGALRRGDWYKTKEILLKGVDWILGEIKTSGLRGRGGAGFPTGLKWSFMNKPPDGRPKYLVVNADEGEPGTCKDREIMRHDPHKLLEGCLVAGRAMGARAAYIYIRGEFYNEASNLQVAIREAYEAGLLGGDACGSGYAFDVFVVRGAGAYICGEETALIESIEGKQGKPRLKPPFPADVGVFGCPTTVANVETVSVAPTICRRGGAWFASFGRERNSGTKLFNISGHVNTPCTVEEEMSVPLKELIEKHAGGVRGGWDNLLAVIPGGSSTPLLPKSVCETVLMDFDSLVQAQSGLGTAAVIVMDKSTDIVKAIARLIEFYKHESCGQCTPCREGEWELGLRGRALQGPVPIPILIPTGVDWMNKVMARFVRGDAQAAEIDALWEISKQIEGHTICALGDGAAWPVQGLIRHFRPELEERMRRYNEAKARAASA</sequence>
<evidence type="ECO:0000313" key="20">
    <source>
        <dbReference type="EMBL" id="NWY35126.1"/>
    </source>
</evidence>
<dbReference type="PROSITE" id="PS00644">
    <property type="entry name" value="COMPLEX1_51K_1"/>
    <property type="match status" value="1"/>
</dbReference>
<comment type="caution">
    <text evidence="20">The sequence shown here is derived from an EMBL/GenBank/DDBJ whole genome shotgun (WGS) entry which is preliminary data.</text>
</comment>
<dbReference type="Pfam" id="PF10589">
    <property type="entry name" value="NADH_4Fe-4S"/>
    <property type="match status" value="2"/>
</dbReference>
<keyword evidence="11" id="KW-0408">Iron</keyword>
<evidence type="ECO:0000256" key="13">
    <source>
        <dbReference type="ARBA" id="ARBA00023027"/>
    </source>
</evidence>
<evidence type="ECO:0000256" key="12">
    <source>
        <dbReference type="ARBA" id="ARBA00023014"/>
    </source>
</evidence>
<dbReference type="NCBIfam" id="NF010120">
    <property type="entry name" value="PRK13596.1"/>
    <property type="match status" value="1"/>
</dbReference>
<dbReference type="GO" id="GO:0051539">
    <property type="term" value="F:4 iron, 4 sulfur cluster binding"/>
    <property type="evidence" value="ECO:0007669"/>
    <property type="project" value="UniProtKB-KW"/>
</dbReference>
<feature type="domain" description="NADH-ubiquinone oxidoreductase 51kDa subunit iron-sulphur binding" evidence="19">
    <location>
        <begin position="340"/>
        <end position="409"/>
    </location>
</feature>
<evidence type="ECO:0000256" key="5">
    <source>
        <dbReference type="ARBA" id="ARBA00022402"/>
    </source>
</evidence>
<keyword evidence="14" id="KW-0830">Ubiquinone</keyword>
<dbReference type="InterPro" id="IPR050837">
    <property type="entry name" value="ComplexI_51kDa_subunit"/>
</dbReference>
<accession>A0A7K7DPW7</accession>
<keyword evidence="21" id="KW-1185">Reference proteome</keyword>
<dbReference type="InterPro" id="IPR011538">
    <property type="entry name" value="Nuo51_FMN-bd"/>
</dbReference>
<dbReference type="FunFam" id="3.40.50.11540:FF:000001">
    <property type="entry name" value="NADH dehydrogenase [ubiquinone] flavoprotein 1, mitochondrial"/>
    <property type="match status" value="1"/>
</dbReference>
<feature type="non-terminal residue" evidence="20">
    <location>
        <position position="1"/>
    </location>
</feature>
<keyword evidence="12" id="KW-0411">Iron-sulfur</keyword>
<dbReference type="InterPro" id="IPR054765">
    <property type="entry name" value="SLBB_dom"/>
</dbReference>
<dbReference type="GO" id="GO:0046872">
    <property type="term" value="F:metal ion binding"/>
    <property type="evidence" value="ECO:0007669"/>
    <property type="project" value="UniProtKB-KW"/>
</dbReference>
<dbReference type="PROSITE" id="PS00645">
    <property type="entry name" value="COMPLEX1_51K_2"/>
    <property type="match status" value="1"/>
</dbReference>